<evidence type="ECO:0000313" key="1">
    <source>
        <dbReference type="EMBL" id="KXK66936.1"/>
    </source>
</evidence>
<dbReference type="AlphaFoldDB" id="A0A136Q8N1"/>
<dbReference type="EMBL" id="LSZW01000021">
    <property type="protein sequence ID" value="KXK66936.1"/>
    <property type="molecule type" value="Genomic_DNA"/>
</dbReference>
<accession>A0A136Q8N1</accession>
<gene>
    <name evidence="1" type="ORF">HMPREF3293_00204</name>
</gene>
<protein>
    <submittedName>
        <fullName evidence="1">Uncharacterized protein</fullName>
    </submittedName>
</protein>
<dbReference type="RefSeq" id="WP_156468686.1">
    <property type="nucleotide sequence ID" value="NZ_KQ965488.1"/>
</dbReference>
<sequence length="108" mass="12351">MGNVIDLSIFANETLEVTMPTGETIHVKKPTQKITIRMMEMQKTLKQCAEEPEKMFAAINKMLVDILEHNTEGKKYSIQYFEDNMSIAVANALLSEYMSFTSNIQNKK</sequence>
<dbReference type="STRING" id="626937.HMPREF3293_00204"/>
<name>A0A136Q8N1_9FIRM</name>
<feature type="non-terminal residue" evidence="1">
    <location>
        <position position="108"/>
    </location>
</feature>
<organism evidence="1 2">
    <name type="scientific">Christensenella minuta</name>
    <dbReference type="NCBI Taxonomy" id="626937"/>
    <lineage>
        <taxon>Bacteria</taxon>
        <taxon>Bacillati</taxon>
        <taxon>Bacillota</taxon>
        <taxon>Clostridia</taxon>
        <taxon>Christensenellales</taxon>
        <taxon>Christensenellaceae</taxon>
        <taxon>Christensenella</taxon>
    </lineage>
</organism>
<comment type="caution">
    <text evidence="1">The sequence shown here is derived from an EMBL/GenBank/DDBJ whole genome shotgun (WGS) entry which is preliminary data.</text>
</comment>
<reference evidence="1 2" key="1">
    <citation type="submission" date="2016-02" db="EMBL/GenBank/DDBJ databases">
        <authorList>
            <person name="Wen L."/>
            <person name="He K."/>
            <person name="Yang H."/>
        </authorList>
    </citation>
    <scope>NUCLEOTIDE SEQUENCE [LARGE SCALE GENOMIC DNA]</scope>
    <source>
        <strain evidence="1 2">DSM 22607</strain>
    </source>
</reference>
<proteinExistence type="predicted"/>
<keyword evidence="2" id="KW-1185">Reference proteome</keyword>
<dbReference type="Proteomes" id="UP000070366">
    <property type="component" value="Unassembled WGS sequence"/>
</dbReference>
<evidence type="ECO:0000313" key="2">
    <source>
        <dbReference type="Proteomes" id="UP000070366"/>
    </source>
</evidence>